<name>A0ABZ1NAY0_9NOCA</name>
<evidence type="ECO:0000256" key="4">
    <source>
        <dbReference type="ARBA" id="ARBA00022840"/>
    </source>
</evidence>
<dbReference type="InterPro" id="IPR000719">
    <property type="entry name" value="Prot_kinase_dom"/>
</dbReference>
<evidence type="ECO:0000259" key="7">
    <source>
        <dbReference type="PROSITE" id="PS50011"/>
    </source>
</evidence>
<keyword evidence="9" id="KW-1185">Reference proteome</keyword>
<evidence type="ECO:0000256" key="5">
    <source>
        <dbReference type="PROSITE-ProRule" id="PRU10141"/>
    </source>
</evidence>
<feature type="binding site" evidence="5">
    <location>
        <position position="57"/>
    </location>
    <ligand>
        <name>ATP</name>
        <dbReference type="ChEBI" id="CHEBI:30616"/>
    </ligand>
</feature>
<dbReference type="Gene3D" id="3.30.200.20">
    <property type="entry name" value="Phosphorylase Kinase, domain 1"/>
    <property type="match status" value="1"/>
</dbReference>
<dbReference type="Pfam" id="PF00069">
    <property type="entry name" value="Pkinase"/>
    <property type="match status" value="1"/>
</dbReference>
<evidence type="ECO:0000313" key="8">
    <source>
        <dbReference type="EMBL" id="WTY37125.1"/>
    </source>
</evidence>
<proteinExistence type="predicted"/>
<gene>
    <name evidence="8" type="ORF">OG308_04385</name>
</gene>
<organism evidence="8 9">
    <name type="scientific">Nocardia salmonicida</name>
    <dbReference type="NCBI Taxonomy" id="53431"/>
    <lineage>
        <taxon>Bacteria</taxon>
        <taxon>Bacillati</taxon>
        <taxon>Actinomycetota</taxon>
        <taxon>Actinomycetes</taxon>
        <taxon>Mycobacteriales</taxon>
        <taxon>Nocardiaceae</taxon>
        <taxon>Nocardia</taxon>
    </lineage>
</organism>
<dbReference type="GO" id="GO:0004674">
    <property type="term" value="F:protein serine/threonine kinase activity"/>
    <property type="evidence" value="ECO:0007669"/>
    <property type="project" value="UniProtKB-KW"/>
</dbReference>
<keyword evidence="6" id="KW-0472">Membrane</keyword>
<evidence type="ECO:0000256" key="1">
    <source>
        <dbReference type="ARBA" id="ARBA00022679"/>
    </source>
</evidence>
<dbReference type="PANTHER" id="PTHR43289">
    <property type="entry name" value="MITOGEN-ACTIVATED PROTEIN KINASE KINASE KINASE 20-RELATED"/>
    <property type="match status" value="1"/>
</dbReference>
<dbReference type="PROSITE" id="PS00108">
    <property type="entry name" value="PROTEIN_KINASE_ST"/>
    <property type="match status" value="1"/>
</dbReference>
<accession>A0ABZ1NAY0</accession>
<keyword evidence="6" id="KW-1133">Transmembrane helix</keyword>
<keyword evidence="3 8" id="KW-0418">Kinase</keyword>
<keyword evidence="2 5" id="KW-0547">Nucleotide-binding</keyword>
<reference evidence="8 9" key="1">
    <citation type="submission" date="2022-10" db="EMBL/GenBank/DDBJ databases">
        <title>The complete genomes of actinobacterial strains from the NBC collection.</title>
        <authorList>
            <person name="Joergensen T.S."/>
            <person name="Alvarez Arevalo M."/>
            <person name="Sterndorff E.B."/>
            <person name="Faurdal D."/>
            <person name="Vuksanovic O."/>
            <person name="Mourched A.-S."/>
            <person name="Charusanti P."/>
            <person name="Shaw S."/>
            <person name="Blin K."/>
            <person name="Weber T."/>
        </authorList>
    </citation>
    <scope>NUCLEOTIDE SEQUENCE [LARGE SCALE GENOMIC DNA]</scope>
    <source>
        <strain evidence="8 9">NBC_01413</strain>
    </source>
</reference>
<dbReference type="SMART" id="SM00220">
    <property type="entry name" value="S_TKc"/>
    <property type="match status" value="1"/>
</dbReference>
<dbReference type="Proteomes" id="UP001621418">
    <property type="component" value="Chromosome"/>
</dbReference>
<dbReference type="PROSITE" id="PS50011">
    <property type="entry name" value="PROTEIN_KINASE_DOM"/>
    <property type="match status" value="1"/>
</dbReference>
<feature type="domain" description="Protein kinase" evidence="7">
    <location>
        <begin position="29"/>
        <end position="280"/>
    </location>
</feature>
<evidence type="ECO:0000313" key="9">
    <source>
        <dbReference type="Proteomes" id="UP001621418"/>
    </source>
</evidence>
<dbReference type="PROSITE" id="PS00107">
    <property type="entry name" value="PROTEIN_KINASE_ATP"/>
    <property type="match status" value="1"/>
</dbReference>
<keyword evidence="4 5" id="KW-0067">ATP-binding</keyword>
<protein>
    <submittedName>
        <fullName evidence="8">Serine/threonine protein kinase</fullName>
    </submittedName>
</protein>
<sequence length="642" mass="67090">MATAAAPVWEGWTLIEPLSASEPAVVGRFRILGVLGAGGMGRVLLGVGPDGRFVAVKQIHAHLVGDPEFRARFEREIRVSMRVSGAFTAALIDFELTGPTPWLASVFIPGVPLDSAIRSAGPLPVSSLRTLASGLASALHSIHGTGLIHRDLKPANVIIAADGPRVIDFGIAHTAEAGGIRTEAGAVVGSPAYMSPEQANGEQLTAASDIFAFGGLLYMAATGASPFAATSAPLTLFNVVHTEPNLDRLPPELRGLIAACLSKDPRRRPTPSQILDHLGVLPVQASPWTAAIDTEIRSRTAQLAAYTADPDATRIIPSARPEVADRKPPKRRRAGWVAAASVCVLALAAAATLVLTRGSETPAAPPDVEPVAFPTLEQVRGTDTCAWLRQSLGDNLPAEVVGGANMNIGAWNWQPTSTWGCSGVSVIGSVIIEIGAAMDGFTATERKIAGRPLLHRGAGCAVGLDNGDQAARWGLTVESSATDDCVLSEYILEQLANSMVSLPRDPADGRTLSALDPCALVGQPNSKILTAAGPAKLVGAHGCEWDGDGHLRVTLSQPRRTDFGFQHQAIDLGDGVTALSPSAVDSIGARNACSRQYLFRTIADSHVEIISVEVSDPYRISEQICPTAEAAVKGIVGRLPAL</sequence>
<dbReference type="EMBL" id="CP109527">
    <property type="protein sequence ID" value="WTY37125.1"/>
    <property type="molecule type" value="Genomic_DNA"/>
</dbReference>
<keyword evidence="6" id="KW-0812">Transmembrane</keyword>
<dbReference type="InterPro" id="IPR017441">
    <property type="entry name" value="Protein_kinase_ATP_BS"/>
</dbReference>
<keyword evidence="1" id="KW-0808">Transferase</keyword>
<feature type="transmembrane region" description="Helical" evidence="6">
    <location>
        <begin position="336"/>
        <end position="355"/>
    </location>
</feature>
<dbReference type="SUPFAM" id="SSF56112">
    <property type="entry name" value="Protein kinase-like (PK-like)"/>
    <property type="match status" value="1"/>
</dbReference>
<evidence type="ECO:0000256" key="2">
    <source>
        <dbReference type="ARBA" id="ARBA00022741"/>
    </source>
</evidence>
<evidence type="ECO:0000256" key="3">
    <source>
        <dbReference type="ARBA" id="ARBA00022777"/>
    </source>
</evidence>
<dbReference type="PANTHER" id="PTHR43289:SF34">
    <property type="entry name" value="SERINE_THREONINE-PROTEIN KINASE YBDM-RELATED"/>
    <property type="match status" value="1"/>
</dbReference>
<keyword evidence="8" id="KW-0723">Serine/threonine-protein kinase</keyword>
<dbReference type="InterPro" id="IPR011009">
    <property type="entry name" value="Kinase-like_dom_sf"/>
</dbReference>
<dbReference type="CDD" id="cd14014">
    <property type="entry name" value="STKc_PknB_like"/>
    <property type="match status" value="1"/>
</dbReference>
<dbReference type="InterPro" id="IPR008271">
    <property type="entry name" value="Ser/Thr_kinase_AS"/>
</dbReference>
<dbReference type="Gene3D" id="1.10.510.10">
    <property type="entry name" value="Transferase(Phosphotransferase) domain 1"/>
    <property type="match status" value="1"/>
</dbReference>
<dbReference type="RefSeq" id="WP_405149153.1">
    <property type="nucleotide sequence ID" value="NZ_CP109527.1"/>
</dbReference>
<evidence type="ECO:0000256" key="6">
    <source>
        <dbReference type="SAM" id="Phobius"/>
    </source>
</evidence>